<dbReference type="InterPro" id="IPR036291">
    <property type="entry name" value="NAD(P)-bd_dom_sf"/>
</dbReference>
<sequence>MRAIVQQVFGGPEVLEVVEVERPTAGPGEVVVRVAASGVNPVDVAVRSGAFPLLGEPSFTLGWDIAGTVVEVGEGVDFAIGDEVFGMPRFPAAGNGYAEYVAAPASHFALKPTALSQVEAAAVPLVALTAWQGLVEGAGVKEGDRVLIHRAAGGVGHLAVQIAKARGAYVIALASAEKHDFVRSLGADEVIDYRTVDFTEVVDKIDVVVDSVDDGARSLTVLNPGGALVTITQHRDAELADLVTSAGRRFVGTSVDADAPGLPEVAALLESGALRVEVAATFPLEKVAAAHELVATGRTTGKVVLTVA</sequence>
<proteinExistence type="predicted"/>
<dbReference type="Pfam" id="PF08240">
    <property type="entry name" value="ADH_N"/>
    <property type="match status" value="1"/>
</dbReference>
<feature type="domain" description="Enoyl reductase (ER)" evidence="3">
    <location>
        <begin position="10"/>
        <end position="305"/>
    </location>
</feature>
<comment type="caution">
    <text evidence="4">The sequence shown here is derived from an EMBL/GenBank/DDBJ whole genome shotgun (WGS) entry which is preliminary data.</text>
</comment>
<evidence type="ECO:0000256" key="1">
    <source>
        <dbReference type="ARBA" id="ARBA00022857"/>
    </source>
</evidence>
<dbReference type="Gene3D" id="3.90.180.10">
    <property type="entry name" value="Medium-chain alcohol dehydrogenases, catalytic domain"/>
    <property type="match status" value="1"/>
</dbReference>
<evidence type="ECO:0000313" key="4">
    <source>
        <dbReference type="EMBL" id="GGK59855.1"/>
    </source>
</evidence>
<dbReference type="InterPro" id="IPR011032">
    <property type="entry name" value="GroES-like_sf"/>
</dbReference>
<evidence type="ECO:0000313" key="5">
    <source>
        <dbReference type="Proteomes" id="UP000612956"/>
    </source>
</evidence>
<reference evidence="4" key="1">
    <citation type="journal article" date="2014" name="Int. J. Syst. Evol. Microbiol.">
        <title>Complete genome sequence of Corynebacterium casei LMG S-19264T (=DSM 44701T), isolated from a smear-ripened cheese.</title>
        <authorList>
            <consortium name="US DOE Joint Genome Institute (JGI-PGF)"/>
            <person name="Walter F."/>
            <person name="Albersmeier A."/>
            <person name="Kalinowski J."/>
            <person name="Ruckert C."/>
        </authorList>
    </citation>
    <scope>NUCLEOTIDE SEQUENCE</scope>
    <source>
        <strain evidence="4">CGMCC 4.7278</strain>
    </source>
</reference>
<dbReference type="PANTHER" id="PTHR48106">
    <property type="entry name" value="QUINONE OXIDOREDUCTASE PIG3-RELATED"/>
    <property type="match status" value="1"/>
</dbReference>
<dbReference type="Gene3D" id="3.40.50.720">
    <property type="entry name" value="NAD(P)-binding Rossmann-like Domain"/>
    <property type="match status" value="1"/>
</dbReference>
<name>A0A917VBH7_9NOCA</name>
<dbReference type="InterPro" id="IPR013154">
    <property type="entry name" value="ADH-like_N"/>
</dbReference>
<evidence type="ECO:0000259" key="3">
    <source>
        <dbReference type="SMART" id="SM00829"/>
    </source>
</evidence>
<dbReference type="InterPro" id="IPR020843">
    <property type="entry name" value="ER"/>
</dbReference>
<dbReference type="SMART" id="SM00829">
    <property type="entry name" value="PKS_ER"/>
    <property type="match status" value="1"/>
</dbReference>
<dbReference type="Proteomes" id="UP000612956">
    <property type="component" value="Unassembled WGS sequence"/>
</dbReference>
<keyword evidence="2" id="KW-0560">Oxidoreductase</keyword>
<dbReference type="GO" id="GO:0008270">
    <property type="term" value="F:zinc ion binding"/>
    <property type="evidence" value="ECO:0007669"/>
    <property type="project" value="InterPro"/>
</dbReference>
<keyword evidence="5" id="KW-1185">Reference proteome</keyword>
<keyword evidence="1" id="KW-0521">NADP</keyword>
<dbReference type="SUPFAM" id="SSF51735">
    <property type="entry name" value="NAD(P)-binding Rossmann-fold domains"/>
    <property type="match status" value="1"/>
</dbReference>
<dbReference type="InterPro" id="IPR002364">
    <property type="entry name" value="Quin_OxRdtase/zeta-crystal_CS"/>
</dbReference>
<accession>A0A917VBH7</accession>
<reference evidence="4" key="2">
    <citation type="submission" date="2020-09" db="EMBL/GenBank/DDBJ databases">
        <authorList>
            <person name="Sun Q."/>
            <person name="Zhou Y."/>
        </authorList>
    </citation>
    <scope>NUCLEOTIDE SEQUENCE</scope>
    <source>
        <strain evidence="4">CGMCC 4.7278</strain>
    </source>
</reference>
<dbReference type="PANTHER" id="PTHR48106:SF18">
    <property type="entry name" value="QUINONE OXIDOREDUCTASE PIG3"/>
    <property type="match status" value="1"/>
</dbReference>
<gene>
    <name evidence="4" type="primary">qor</name>
    <name evidence="4" type="ORF">GCM10011591_35150</name>
</gene>
<dbReference type="SUPFAM" id="SSF50129">
    <property type="entry name" value="GroES-like"/>
    <property type="match status" value="1"/>
</dbReference>
<dbReference type="AlphaFoldDB" id="A0A917VBH7"/>
<dbReference type="CDD" id="cd05289">
    <property type="entry name" value="MDR_like_2"/>
    <property type="match status" value="1"/>
</dbReference>
<dbReference type="Pfam" id="PF13602">
    <property type="entry name" value="ADH_zinc_N_2"/>
    <property type="match status" value="1"/>
</dbReference>
<organism evidence="4 5">
    <name type="scientific">Nocardia camponoti</name>
    <dbReference type="NCBI Taxonomy" id="1616106"/>
    <lineage>
        <taxon>Bacteria</taxon>
        <taxon>Bacillati</taxon>
        <taxon>Actinomycetota</taxon>
        <taxon>Actinomycetes</taxon>
        <taxon>Mycobacteriales</taxon>
        <taxon>Nocardiaceae</taxon>
        <taxon>Nocardia</taxon>
    </lineage>
</organism>
<dbReference type="GO" id="GO:0070402">
    <property type="term" value="F:NADPH binding"/>
    <property type="evidence" value="ECO:0007669"/>
    <property type="project" value="TreeGrafter"/>
</dbReference>
<protein>
    <submittedName>
        <fullName evidence="4">NADPH:quinone reductase</fullName>
    </submittedName>
</protein>
<dbReference type="RefSeq" id="WP_188830069.1">
    <property type="nucleotide sequence ID" value="NZ_BMMW01000003.1"/>
</dbReference>
<dbReference type="EMBL" id="BMMW01000003">
    <property type="protein sequence ID" value="GGK59855.1"/>
    <property type="molecule type" value="Genomic_DNA"/>
</dbReference>
<evidence type="ECO:0000256" key="2">
    <source>
        <dbReference type="ARBA" id="ARBA00023002"/>
    </source>
</evidence>
<dbReference type="PROSITE" id="PS01162">
    <property type="entry name" value="QOR_ZETA_CRYSTAL"/>
    <property type="match status" value="1"/>
</dbReference>
<dbReference type="GO" id="GO:0016651">
    <property type="term" value="F:oxidoreductase activity, acting on NAD(P)H"/>
    <property type="evidence" value="ECO:0007669"/>
    <property type="project" value="TreeGrafter"/>
</dbReference>